<protein>
    <submittedName>
        <fullName evidence="1">Uncharacterized protein</fullName>
    </submittedName>
</protein>
<name>A0A0C9VNG8_SPHS4</name>
<dbReference type="EMBL" id="KN837151">
    <property type="protein sequence ID" value="KIJ39610.1"/>
    <property type="molecule type" value="Genomic_DNA"/>
</dbReference>
<proteinExistence type="predicted"/>
<dbReference type="AlphaFoldDB" id="A0A0C9VNG8"/>
<reference evidence="1 2" key="1">
    <citation type="submission" date="2014-06" db="EMBL/GenBank/DDBJ databases">
        <title>Evolutionary Origins and Diversification of the Mycorrhizal Mutualists.</title>
        <authorList>
            <consortium name="DOE Joint Genome Institute"/>
            <consortium name="Mycorrhizal Genomics Consortium"/>
            <person name="Kohler A."/>
            <person name="Kuo A."/>
            <person name="Nagy L.G."/>
            <person name="Floudas D."/>
            <person name="Copeland A."/>
            <person name="Barry K.W."/>
            <person name="Cichocki N."/>
            <person name="Veneault-Fourrey C."/>
            <person name="LaButti K."/>
            <person name="Lindquist E.A."/>
            <person name="Lipzen A."/>
            <person name="Lundell T."/>
            <person name="Morin E."/>
            <person name="Murat C."/>
            <person name="Riley R."/>
            <person name="Ohm R."/>
            <person name="Sun H."/>
            <person name="Tunlid A."/>
            <person name="Henrissat B."/>
            <person name="Grigoriev I.V."/>
            <person name="Hibbett D.S."/>
            <person name="Martin F."/>
        </authorList>
    </citation>
    <scope>NUCLEOTIDE SEQUENCE [LARGE SCALE GENOMIC DNA]</scope>
    <source>
        <strain evidence="1 2">SS14</strain>
    </source>
</reference>
<evidence type="ECO:0000313" key="2">
    <source>
        <dbReference type="Proteomes" id="UP000054279"/>
    </source>
</evidence>
<dbReference type="Proteomes" id="UP000054279">
    <property type="component" value="Unassembled WGS sequence"/>
</dbReference>
<accession>A0A0C9VNG8</accession>
<dbReference type="HOGENOM" id="CLU_1741760_0_0_1"/>
<keyword evidence="2" id="KW-1185">Reference proteome</keyword>
<sequence>MHTRQSASNLKVRTRKYILSALATISLPSALSFSIFDRKDEDADAEKKEGKPYEVSLVLAVVVKKLVGNMTVNIKEPLQTACGTPSPPSPNARSGIFTDAFACPTTMITTATIIAIKDEASVKVDESLLLPYSFGGTLNDVEMNAVGLGA</sequence>
<gene>
    <name evidence="1" type="ORF">M422DRAFT_257675</name>
</gene>
<evidence type="ECO:0000313" key="1">
    <source>
        <dbReference type="EMBL" id="KIJ39610.1"/>
    </source>
</evidence>
<organism evidence="1 2">
    <name type="scientific">Sphaerobolus stellatus (strain SS14)</name>
    <dbReference type="NCBI Taxonomy" id="990650"/>
    <lineage>
        <taxon>Eukaryota</taxon>
        <taxon>Fungi</taxon>
        <taxon>Dikarya</taxon>
        <taxon>Basidiomycota</taxon>
        <taxon>Agaricomycotina</taxon>
        <taxon>Agaricomycetes</taxon>
        <taxon>Phallomycetidae</taxon>
        <taxon>Geastrales</taxon>
        <taxon>Sphaerobolaceae</taxon>
        <taxon>Sphaerobolus</taxon>
    </lineage>
</organism>